<organism evidence="9 10">
    <name type="scientific">Trichomalopsis sarcophagae</name>
    <dbReference type="NCBI Taxonomy" id="543379"/>
    <lineage>
        <taxon>Eukaryota</taxon>
        <taxon>Metazoa</taxon>
        <taxon>Ecdysozoa</taxon>
        <taxon>Arthropoda</taxon>
        <taxon>Hexapoda</taxon>
        <taxon>Insecta</taxon>
        <taxon>Pterygota</taxon>
        <taxon>Neoptera</taxon>
        <taxon>Endopterygota</taxon>
        <taxon>Hymenoptera</taxon>
        <taxon>Apocrita</taxon>
        <taxon>Proctotrupomorpha</taxon>
        <taxon>Chalcidoidea</taxon>
        <taxon>Pteromalidae</taxon>
        <taxon>Pteromalinae</taxon>
        <taxon>Trichomalopsis</taxon>
    </lineage>
</organism>
<keyword evidence="5" id="KW-0482">Metalloprotease</keyword>
<dbReference type="GO" id="GO:0044528">
    <property type="term" value="P:regulation of mitochondrial mRNA stability"/>
    <property type="evidence" value="ECO:0007669"/>
    <property type="project" value="InterPro"/>
</dbReference>
<feature type="domain" description="RAP" evidence="8">
    <location>
        <begin position="580"/>
        <end position="638"/>
    </location>
</feature>
<evidence type="ECO:0000256" key="6">
    <source>
        <dbReference type="ARBA" id="ARBA00023211"/>
    </source>
</evidence>
<evidence type="ECO:0000256" key="2">
    <source>
        <dbReference type="ARBA" id="ARBA00022670"/>
    </source>
</evidence>
<dbReference type="PANTHER" id="PTHR48480:SF2">
    <property type="entry name" value="PEPTIDASE D"/>
    <property type="match status" value="1"/>
</dbReference>
<dbReference type="FunFam" id="3.90.230.10:FF:000002">
    <property type="entry name" value="Xaa-Pro aminopeptidase 3"/>
    <property type="match status" value="1"/>
</dbReference>
<dbReference type="InterPro" id="IPR000994">
    <property type="entry name" value="Pept_M24"/>
</dbReference>
<dbReference type="SMART" id="SM00952">
    <property type="entry name" value="RAP"/>
    <property type="match status" value="1"/>
</dbReference>
<dbReference type="Proteomes" id="UP000215335">
    <property type="component" value="Unassembled WGS sequence"/>
</dbReference>
<keyword evidence="2" id="KW-0645">Protease</keyword>
<keyword evidence="10" id="KW-1185">Reference proteome</keyword>
<dbReference type="Gene3D" id="3.90.230.10">
    <property type="entry name" value="Creatinase/methionine aminopeptidase superfamily"/>
    <property type="match status" value="1"/>
</dbReference>
<accession>A0A232F1R2</accession>
<comment type="similarity">
    <text evidence="7">Belongs to the peptidase M24B family.</text>
</comment>
<dbReference type="GO" id="GO:0006508">
    <property type="term" value="P:proteolysis"/>
    <property type="evidence" value="ECO:0007669"/>
    <property type="project" value="UniProtKB-KW"/>
</dbReference>
<dbReference type="EMBL" id="NNAY01001319">
    <property type="protein sequence ID" value="OXU24377.1"/>
    <property type="molecule type" value="Genomic_DNA"/>
</dbReference>
<dbReference type="InterPro" id="IPR010622">
    <property type="entry name" value="FAST_Leu-rich"/>
</dbReference>
<evidence type="ECO:0000256" key="7">
    <source>
        <dbReference type="RuleBase" id="RU000590"/>
    </source>
</evidence>
<dbReference type="InterPro" id="IPR001131">
    <property type="entry name" value="Peptidase_M24B_aminopep-P_CS"/>
</dbReference>
<gene>
    <name evidence="9" type="ORF">TSAR_002060</name>
</gene>
<evidence type="ECO:0000256" key="4">
    <source>
        <dbReference type="ARBA" id="ARBA00022801"/>
    </source>
</evidence>
<dbReference type="PROSITE" id="PS00491">
    <property type="entry name" value="PROLINE_PEPTIDASE"/>
    <property type="match status" value="1"/>
</dbReference>
<dbReference type="STRING" id="543379.A0A232F1R2"/>
<dbReference type="Pfam" id="PF06743">
    <property type="entry name" value="FAST_1"/>
    <property type="match status" value="1"/>
</dbReference>
<evidence type="ECO:0000313" key="10">
    <source>
        <dbReference type="Proteomes" id="UP000215335"/>
    </source>
</evidence>
<dbReference type="InterPro" id="IPR052433">
    <property type="entry name" value="X-Pro_dipept-like"/>
</dbReference>
<keyword evidence="6" id="KW-0464">Manganese</keyword>
<name>A0A232F1R2_9HYME</name>
<evidence type="ECO:0000256" key="1">
    <source>
        <dbReference type="ARBA" id="ARBA00001936"/>
    </source>
</evidence>
<comment type="cofactor">
    <cofactor evidence="1">
        <name>Mn(2+)</name>
        <dbReference type="ChEBI" id="CHEBI:29035"/>
    </cofactor>
</comment>
<dbReference type="GO" id="GO:0046872">
    <property type="term" value="F:metal ion binding"/>
    <property type="evidence" value="ECO:0007669"/>
    <property type="project" value="UniProtKB-KW"/>
</dbReference>
<sequence>MFVQEGFDIYELPIVIKKISDIHFFCNAKYIDNCPATLCISQPLKEHKSEEHCNALQNSKQKISIDADNIPILFDQEVNISNILNVEQIFKETVNSVSEEKIKALLLDSAIHMDINSRMALQCLKKIVNMERKHRKLMRASKFIPNRHMMLRQLSEIIITSQDSGVILEALSIIIKDKFLPPNNSYKDILTNEALIRSTNGDFSIQQLIDITKILSIFRDAKYQDAIDYFWTGIVIKQEDITAHHLVPLFKLLSYMKRSRIRVQILLEKKLIKNYHKLSAPQMTDILNIFQKSSKSSVVMECVSKWANMHLLSISKYDFLEFVESLTTAKFINFTLEKAIEKALDMQKMKSNDHALMLAVAVYCSTVHLRNICICNRVVKYLEKHSKYLPLDSSVEMIVALGNLNFEPKSKDDFWHAFEQTLDNQFFYLRQEKVMQVLLSCAYINKYFPKCMQKIFSPGFLDNLESQGDAVMAQSLRNQLYVLDTAMTLECTTYSGPLLFRSNQLDPVVIDMQIIRTISRIHSQLIKLAGDSKKLSTHVTLSNLSTTPLYIIDALIHKQSKYTRALELDLIKEKNENTAVIVLLPHHYCWSSRKLIGEQAMRIRHLRKLGFRVMLLDFNNLCLTYGKVHELAKYLNRAFKTARVIKTPKEIEVLRYVVKVSSDAHKSVMRTVRPGLAEFQAEAAFQHYAYSVGGCRYVSYTCICGSGCNAAILHYGHAGAPNNKVLKDGDMCLFDMGGNYCGYAADITCSFPANGKFTDDQKIVYNAVLDARNAVMNAAKPGVLWTDMHLLANRVMLEALKKGGLLQGDVGDMIKAGLNAVFQPHGLGHFLGLDVHDVGGYLPNHPARSKEPGLNKLRTARPLMAGMVLTIEPGCYFIDWLLDKARENKEQSKFIVWEKLSRFRGTGGVRIEDDVLITETGTENLTIVPRTVEEIEAWMAPNREKLQLPQEKLCV</sequence>
<evidence type="ECO:0000259" key="8">
    <source>
        <dbReference type="SMART" id="SM00952"/>
    </source>
</evidence>
<evidence type="ECO:0000256" key="3">
    <source>
        <dbReference type="ARBA" id="ARBA00022723"/>
    </source>
</evidence>
<proteinExistence type="inferred from homology"/>
<dbReference type="InterPro" id="IPR013584">
    <property type="entry name" value="RAP"/>
</dbReference>
<reference evidence="9 10" key="1">
    <citation type="journal article" date="2017" name="Curr. Biol.">
        <title>The Evolution of Venom by Co-option of Single-Copy Genes.</title>
        <authorList>
            <person name="Martinson E.O."/>
            <person name="Mrinalini"/>
            <person name="Kelkar Y.D."/>
            <person name="Chang C.H."/>
            <person name="Werren J.H."/>
        </authorList>
    </citation>
    <scope>NUCLEOTIDE SEQUENCE [LARGE SCALE GENOMIC DNA]</scope>
    <source>
        <strain evidence="9 10">Alberta</strain>
        <tissue evidence="9">Whole body</tissue>
    </source>
</reference>
<evidence type="ECO:0000256" key="5">
    <source>
        <dbReference type="ARBA" id="ARBA00023049"/>
    </source>
</evidence>
<protein>
    <recommendedName>
        <fullName evidence="8">RAP domain-containing protein</fullName>
    </recommendedName>
</protein>
<dbReference type="GO" id="GO:0008237">
    <property type="term" value="F:metallopeptidase activity"/>
    <property type="evidence" value="ECO:0007669"/>
    <property type="project" value="UniProtKB-KW"/>
</dbReference>
<dbReference type="InterPro" id="IPR036005">
    <property type="entry name" value="Creatinase/aminopeptidase-like"/>
</dbReference>
<dbReference type="PANTHER" id="PTHR48480">
    <property type="match status" value="1"/>
</dbReference>
<keyword evidence="3 7" id="KW-0479">Metal-binding</keyword>
<evidence type="ECO:0000313" key="9">
    <source>
        <dbReference type="EMBL" id="OXU24377.1"/>
    </source>
</evidence>
<dbReference type="CDD" id="cd01087">
    <property type="entry name" value="Prolidase"/>
    <property type="match status" value="1"/>
</dbReference>
<dbReference type="SUPFAM" id="SSF55920">
    <property type="entry name" value="Creatinase/aminopeptidase"/>
    <property type="match status" value="1"/>
</dbReference>
<dbReference type="AlphaFoldDB" id="A0A232F1R2"/>
<comment type="caution">
    <text evidence="9">The sequence shown here is derived from an EMBL/GenBank/DDBJ whole genome shotgun (WGS) entry which is preliminary data.</text>
</comment>
<dbReference type="Pfam" id="PF00557">
    <property type="entry name" value="Peptidase_M24"/>
    <property type="match status" value="1"/>
</dbReference>
<dbReference type="OrthoDB" id="385235at2759"/>
<keyword evidence="4" id="KW-0378">Hydrolase</keyword>